<name>A0A8D8CRU7_CULPI</name>
<reference evidence="1" key="1">
    <citation type="submission" date="2021-05" db="EMBL/GenBank/DDBJ databases">
        <authorList>
            <person name="Alioto T."/>
            <person name="Alioto T."/>
            <person name="Gomez Garrido J."/>
        </authorList>
    </citation>
    <scope>NUCLEOTIDE SEQUENCE</scope>
</reference>
<organism evidence="1">
    <name type="scientific">Culex pipiens</name>
    <name type="common">House mosquito</name>
    <dbReference type="NCBI Taxonomy" id="7175"/>
    <lineage>
        <taxon>Eukaryota</taxon>
        <taxon>Metazoa</taxon>
        <taxon>Ecdysozoa</taxon>
        <taxon>Arthropoda</taxon>
        <taxon>Hexapoda</taxon>
        <taxon>Insecta</taxon>
        <taxon>Pterygota</taxon>
        <taxon>Neoptera</taxon>
        <taxon>Endopterygota</taxon>
        <taxon>Diptera</taxon>
        <taxon>Nematocera</taxon>
        <taxon>Culicoidea</taxon>
        <taxon>Culicidae</taxon>
        <taxon>Culicinae</taxon>
        <taxon>Culicini</taxon>
        <taxon>Culex</taxon>
        <taxon>Culex</taxon>
    </lineage>
</organism>
<protein>
    <submittedName>
        <fullName evidence="1">(northern house mosquito) hypothetical protein</fullName>
    </submittedName>
</protein>
<dbReference type="AlphaFoldDB" id="A0A8D8CRU7"/>
<sequence>MHVEPGRQRCHIGMRTKQSTTQIWPHNIQDRVVRRRSLNHRQNRVRSHLLKRINFQRKMCFQVGIRVWRFQQPNTVKDPSLVIPRYQIHHRNRPSNILNHAATVRIRQHHWIRGTLDRQE</sequence>
<proteinExistence type="predicted"/>
<dbReference type="EMBL" id="HBUE01137216">
    <property type="protein sequence ID" value="CAG6499235.1"/>
    <property type="molecule type" value="Transcribed_RNA"/>
</dbReference>
<evidence type="ECO:0000313" key="1">
    <source>
        <dbReference type="EMBL" id="CAG6499235.1"/>
    </source>
</evidence>
<accession>A0A8D8CRU7</accession>